<comment type="caution">
    <text evidence="6">The sequence shown here is derived from an EMBL/GenBank/DDBJ whole genome shotgun (WGS) entry which is preliminary data.</text>
</comment>
<dbReference type="InterPro" id="IPR023313">
    <property type="entry name" value="UBQ-conjugating_AS"/>
</dbReference>
<reference evidence="6" key="1">
    <citation type="submission" date="2021-07" db="EMBL/GenBank/DDBJ databases">
        <authorList>
            <person name="Catto M.A."/>
            <person name="Jacobson A."/>
            <person name="Kennedy G."/>
            <person name="Labadie P."/>
            <person name="Hunt B.G."/>
            <person name="Srinivasan R."/>
        </authorList>
    </citation>
    <scope>NUCLEOTIDE SEQUENCE</scope>
    <source>
        <strain evidence="6">PL_HMW_Pooled</strain>
        <tissue evidence="6">Head</tissue>
    </source>
</reference>
<dbReference type="InterPro" id="IPR050113">
    <property type="entry name" value="Ub_conjugating_enzyme"/>
</dbReference>
<dbReference type="AlphaFoldDB" id="A0AAE1LSI4"/>
<organism evidence="6 7">
    <name type="scientific">Frankliniella fusca</name>
    <dbReference type="NCBI Taxonomy" id="407009"/>
    <lineage>
        <taxon>Eukaryota</taxon>
        <taxon>Metazoa</taxon>
        <taxon>Ecdysozoa</taxon>
        <taxon>Arthropoda</taxon>
        <taxon>Hexapoda</taxon>
        <taxon>Insecta</taxon>
        <taxon>Pterygota</taxon>
        <taxon>Neoptera</taxon>
        <taxon>Paraneoptera</taxon>
        <taxon>Thysanoptera</taxon>
        <taxon>Terebrantia</taxon>
        <taxon>Thripoidea</taxon>
        <taxon>Thripidae</taxon>
        <taxon>Frankliniella</taxon>
    </lineage>
</organism>
<accession>A0AAE1LSI4</accession>
<dbReference type="PANTHER" id="PTHR24067">
    <property type="entry name" value="UBIQUITIN-CONJUGATING ENZYME E2"/>
    <property type="match status" value="1"/>
</dbReference>
<sequence>MFRCIQRVLKDFRELANNDTNFIRLVPSDDNDTMKRFCVEIDGPVGTPYHTGKFIVQVTLPPNYPYDPPKVKMVTAVWHPNISTGGKICVDVLQEEWYPGCSLLEILEAMRGLLCTPNPDSPLNIEAASMFRNDRATYQAITLAYCSTFANGK</sequence>
<protein>
    <submittedName>
        <fullName evidence="6">Ubiquitin-conjugating enzyme E2 8</fullName>
    </submittedName>
</protein>
<proteinExistence type="inferred from homology"/>
<dbReference type="SUPFAM" id="SSF54495">
    <property type="entry name" value="UBC-like"/>
    <property type="match status" value="1"/>
</dbReference>
<keyword evidence="1" id="KW-0808">Transferase</keyword>
<dbReference type="SMART" id="SM00212">
    <property type="entry name" value="UBCc"/>
    <property type="match status" value="1"/>
</dbReference>
<dbReference type="InterPro" id="IPR000608">
    <property type="entry name" value="UBC"/>
</dbReference>
<evidence type="ECO:0000256" key="3">
    <source>
        <dbReference type="PROSITE-ProRule" id="PRU10133"/>
    </source>
</evidence>
<dbReference type="Pfam" id="PF00179">
    <property type="entry name" value="UQ_con"/>
    <property type="match status" value="1"/>
</dbReference>
<dbReference type="PROSITE" id="PS00183">
    <property type="entry name" value="UBC_1"/>
    <property type="match status" value="1"/>
</dbReference>
<dbReference type="GO" id="GO:0016740">
    <property type="term" value="F:transferase activity"/>
    <property type="evidence" value="ECO:0007669"/>
    <property type="project" value="UniProtKB-KW"/>
</dbReference>
<evidence type="ECO:0000313" key="6">
    <source>
        <dbReference type="EMBL" id="KAK3930125.1"/>
    </source>
</evidence>
<evidence type="ECO:0000256" key="2">
    <source>
        <dbReference type="ARBA" id="ARBA00022786"/>
    </source>
</evidence>
<dbReference type="PROSITE" id="PS50127">
    <property type="entry name" value="UBC_2"/>
    <property type="match status" value="1"/>
</dbReference>
<gene>
    <name evidence="6" type="ORF">KUF71_022825</name>
</gene>
<keyword evidence="7" id="KW-1185">Reference proteome</keyword>
<evidence type="ECO:0000256" key="1">
    <source>
        <dbReference type="ARBA" id="ARBA00022679"/>
    </source>
</evidence>
<dbReference type="EMBL" id="JAHWGI010001410">
    <property type="protein sequence ID" value="KAK3930125.1"/>
    <property type="molecule type" value="Genomic_DNA"/>
</dbReference>
<reference evidence="6" key="2">
    <citation type="journal article" date="2023" name="BMC Genomics">
        <title>Pest status, molecular evolution, and epigenetic factors derived from the genome assembly of Frankliniella fusca, a thysanopteran phytovirus vector.</title>
        <authorList>
            <person name="Catto M.A."/>
            <person name="Labadie P.E."/>
            <person name="Jacobson A.L."/>
            <person name="Kennedy G.G."/>
            <person name="Srinivasan R."/>
            <person name="Hunt B.G."/>
        </authorList>
    </citation>
    <scope>NUCLEOTIDE SEQUENCE</scope>
    <source>
        <strain evidence="6">PL_HMW_Pooled</strain>
    </source>
</reference>
<feature type="domain" description="UBC core" evidence="5">
    <location>
        <begin position="3"/>
        <end position="151"/>
    </location>
</feature>
<keyword evidence="4" id="KW-0067">ATP-binding</keyword>
<feature type="active site" description="Glycyl thioester intermediate" evidence="3">
    <location>
        <position position="89"/>
    </location>
</feature>
<dbReference type="Gene3D" id="3.10.110.10">
    <property type="entry name" value="Ubiquitin Conjugating Enzyme"/>
    <property type="match status" value="1"/>
</dbReference>
<comment type="similarity">
    <text evidence="4">Belongs to the ubiquitin-conjugating enzyme family.</text>
</comment>
<keyword evidence="2 4" id="KW-0833">Ubl conjugation pathway</keyword>
<evidence type="ECO:0000259" key="5">
    <source>
        <dbReference type="PROSITE" id="PS50127"/>
    </source>
</evidence>
<dbReference type="Proteomes" id="UP001219518">
    <property type="component" value="Unassembled WGS sequence"/>
</dbReference>
<name>A0AAE1LSI4_9NEOP</name>
<dbReference type="InterPro" id="IPR016135">
    <property type="entry name" value="UBQ-conjugating_enzyme/RWD"/>
</dbReference>
<evidence type="ECO:0000313" key="7">
    <source>
        <dbReference type="Proteomes" id="UP001219518"/>
    </source>
</evidence>
<keyword evidence="4" id="KW-0547">Nucleotide-binding</keyword>
<evidence type="ECO:0000256" key="4">
    <source>
        <dbReference type="RuleBase" id="RU362109"/>
    </source>
</evidence>
<dbReference type="GO" id="GO:0005524">
    <property type="term" value="F:ATP binding"/>
    <property type="evidence" value="ECO:0007669"/>
    <property type="project" value="UniProtKB-UniRule"/>
</dbReference>